<keyword evidence="1" id="KW-1133">Transmembrane helix</keyword>
<evidence type="ECO:0000256" key="1">
    <source>
        <dbReference type="SAM" id="Phobius"/>
    </source>
</evidence>
<keyword evidence="3" id="KW-0378">Hydrolase</keyword>
<feature type="transmembrane region" description="Helical" evidence="1">
    <location>
        <begin position="114"/>
        <end position="132"/>
    </location>
</feature>
<gene>
    <name evidence="3" type="ORF">SPHINGO8BC_50698</name>
</gene>
<organism evidence="3 4">
    <name type="scientific">Sphingobacterium multivorum</name>
    <dbReference type="NCBI Taxonomy" id="28454"/>
    <lineage>
        <taxon>Bacteria</taxon>
        <taxon>Pseudomonadati</taxon>
        <taxon>Bacteroidota</taxon>
        <taxon>Sphingobacteriia</taxon>
        <taxon>Sphingobacteriales</taxon>
        <taxon>Sphingobacteriaceae</taxon>
        <taxon>Sphingobacterium</taxon>
    </lineage>
</organism>
<dbReference type="RefSeq" id="WP_083663492.1">
    <property type="nucleotide sequence ID" value="NZ_DAIMVY010000027.1"/>
</dbReference>
<feature type="transmembrane region" description="Helical" evidence="1">
    <location>
        <begin position="139"/>
        <end position="159"/>
    </location>
</feature>
<feature type="transmembrane region" description="Helical" evidence="1">
    <location>
        <begin position="57"/>
        <end position="80"/>
    </location>
</feature>
<dbReference type="Proteomes" id="UP000432350">
    <property type="component" value="Unassembled WGS sequence"/>
</dbReference>
<protein>
    <submittedName>
        <fullName evidence="3">CAAX amino terminal protease self- immunity</fullName>
    </submittedName>
</protein>
<dbReference type="GO" id="GO:0006508">
    <property type="term" value="P:proteolysis"/>
    <property type="evidence" value="ECO:0007669"/>
    <property type="project" value="UniProtKB-KW"/>
</dbReference>
<evidence type="ECO:0000259" key="2">
    <source>
        <dbReference type="Pfam" id="PF02517"/>
    </source>
</evidence>
<name>A0A654C8G0_SPHMU</name>
<dbReference type="InterPro" id="IPR003675">
    <property type="entry name" value="Rce1/LyrA-like_dom"/>
</dbReference>
<dbReference type="GO" id="GO:0004175">
    <property type="term" value="F:endopeptidase activity"/>
    <property type="evidence" value="ECO:0007669"/>
    <property type="project" value="UniProtKB-ARBA"/>
</dbReference>
<feature type="transmembrane region" description="Helical" evidence="1">
    <location>
        <begin position="92"/>
        <end position="108"/>
    </location>
</feature>
<dbReference type="AlphaFoldDB" id="A0A654C8G0"/>
<reference evidence="3 4" key="1">
    <citation type="submission" date="2019-10" db="EMBL/GenBank/DDBJ databases">
        <authorList>
            <person name="Karimi E."/>
        </authorList>
    </citation>
    <scope>NUCLEOTIDE SEQUENCE [LARGE SCALE GENOMIC DNA]</scope>
    <source>
        <strain evidence="3">Sphingobacterium sp. 8BC</strain>
    </source>
</reference>
<keyword evidence="3" id="KW-0645">Protease</keyword>
<dbReference type="Pfam" id="PF02517">
    <property type="entry name" value="Rce1-like"/>
    <property type="match status" value="1"/>
</dbReference>
<sequence length="160" mass="19009">MSKYINRLLKLPVLYLYTLMIVSYLSIDVLCHVILIDLFKFESVSNAVTRDQSILKIFIYALILGPFFETLLFQFIPVKLLSTYVFFKKKKIWIVLISALLFALTHLYSSYYFIYTFLMGINLVLFFFIMEFKNKGSGLWHTTLLHAIINLMVFIHQYFR</sequence>
<proteinExistence type="predicted"/>
<feature type="transmembrane region" description="Helical" evidence="1">
    <location>
        <begin position="12"/>
        <end position="37"/>
    </location>
</feature>
<dbReference type="EMBL" id="CABWMV010000024">
    <property type="protein sequence ID" value="VXC89145.1"/>
    <property type="molecule type" value="Genomic_DNA"/>
</dbReference>
<dbReference type="GO" id="GO:0080120">
    <property type="term" value="P:CAAX-box protein maturation"/>
    <property type="evidence" value="ECO:0007669"/>
    <property type="project" value="UniProtKB-ARBA"/>
</dbReference>
<evidence type="ECO:0000313" key="3">
    <source>
        <dbReference type="EMBL" id="VXC89145.1"/>
    </source>
</evidence>
<feature type="domain" description="CAAX prenyl protease 2/Lysostaphin resistance protein A-like" evidence="2">
    <location>
        <begin position="54"/>
        <end position="152"/>
    </location>
</feature>
<keyword evidence="1" id="KW-0472">Membrane</keyword>
<accession>A0A654C8G0</accession>
<evidence type="ECO:0000313" key="4">
    <source>
        <dbReference type="Proteomes" id="UP000432350"/>
    </source>
</evidence>
<keyword evidence="1" id="KW-0812">Transmembrane</keyword>